<keyword evidence="3" id="KW-1185">Reference proteome</keyword>
<reference evidence="2 3" key="1">
    <citation type="journal article" date="2024" name="Front. Plant Sci.">
        <title>Comprehensive phenomic and genomic studies of the species, Pectobacterium cacticida and proposal for reclassification as Alcorniella cacticida comb. nov.</title>
        <authorList>
            <person name="Jonca J."/>
            <person name="Pirhonen M."/>
            <person name="Waleron M.M."/>
            <person name="Gawor J."/>
            <person name="Mrozik A."/>
            <person name="Smoktunowicz M."/>
            <person name="Waleron K."/>
            <person name="Waleron M."/>
        </authorList>
    </citation>
    <scope>NUCLEOTIDE SEQUENCE [LARGE SCALE GENOMIC DNA]</scope>
    <source>
        <strain evidence="2 3">DPMP6</strain>
    </source>
</reference>
<sequence length="188" mass="22322">MLINLLPWRETQMRRRAHRWLLLLWLQAGMMFCFIAALYLLWYGRQQRAQETLDAVQIQQQQLVARYQQTHLAQETLRRHQVQEHAEAIVRQDNRRNLRLFEQLASIMPARLWLTEMADGGSHLLLSGVGESYHDIVMLQHALLRHISVERVRLLHTFRNRDANAWLHFSFQVDWRDSIVSPAGDAHD</sequence>
<feature type="transmembrane region" description="Helical" evidence="1">
    <location>
        <begin position="20"/>
        <end position="42"/>
    </location>
</feature>
<accession>A0ABZ2GC74</accession>
<dbReference type="PANTHER" id="PTHR40278:SF1">
    <property type="entry name" value="DNA UTILIZATION PROTEIN HOFN"/>
    <property type="match status" value="1"/>
</dbReference>
<organism evidence="2 3">
    <name type="scientific">Pectobacterium cacticida</name>
    <dbReference type="NCBI Taxonomy" id="69221"/>
    <lineage>
        <taxon>Bacteria</taxon>
        <taxon>Pseudomonadati</taxon>
        <taxon>Pseudomonadota</taxon>
        <taxon>Gammaproteobacteria</taxon>
        <taxon>Enterobacterales</taxon>
        <taxon>Pectobacteriaceae</taxon>
        <taxon>Pectobacterium</taxon>
    </lineage>
</organism>
<keyword evidence="1" id="KW-0472">Membrane</keyword>
<proteinExistence type="predicted"/>
<dbReference type="EMBL" id="CP125967">
    <property type="protein sequence ID" value="WWO39077.1"/>
    <property type="molecule type" value="Genomic_DNA"/>
</dbReference>
<dbReference type="InterPro" id="IPR007813">
    <property type="entry name" value="PilN"/>
</dbReference>
<dbReference type="Pfam" id="PF05137">
    <property type="entry name" value="PilN"/>
    <property type="match status" value="1"/>
</dbReference>
<keyword evidence="1" id="KW-0812">Transmembrane</keyword>
<evidence type="ECO:0000313" key="2">
    <source>
        <dbReference type="EMBL" id="WWO39077.1"/>
    </source>
</evidence>
<dbReference type="InterPro" id="IPR052534">
    <property type="entry name" value="Extracell_DNA_Util/SecSys_Comp"/>
</dbReference>
<evidence type="ECO:0000313" key="3">
    <source>
        <dbReference type="Proteomes" id="UP001379444"/>
    </source>
</evidence>
<dbReference type="RefSeq" id="WP_264496925.1">
    <property type="nucleotide sequence ID" value="NZ_CP109947.1"/>
</dbReference>
<evidence type="ECO:0000256" key="1">
    <source>
        <dbReference type="SAM" id="Phobius"/>
    </source>
</evidence>
<name>A0ABZ2GC74_9GAMM</name>
<dbReference type="PANTHER" id="PTHR40278">
    <property type="entry name" value="DNA UTILIZATION PROTEIN HOFN"/>
    <property type="match status" value="1"/>
</dbReference>
<keyword evidence="1" id="KW-1133">Transmembrane helix</keyword>
<protein>
    <submittedName>
        <fullName evidence="2">Fimbrial protein</fullName>
    </submittedName>
</protein>
<dbReference type="Proteomes" id="UP001379444">
    <property type="component" value="Chromosome"/>
</dbReference>
<gene>
    <name evidence="2" type="ORF">QNA12_03350</name>
</gene>